<dbReference type="InterPro" id="IPR017451">
    <property type="entry name" value="F-box-assoc_interact_dom"/>
</dbReference>
<dbReference type="AlphaFoldDB" id="A0AAN7R1B8"/>
<gene>
    <name evidence="2" type="ORF">SAY86_019903</name>
</gene>
<name>A0AAN7R1B8_TRANT</name>
<dbReference type="EMBL" id="JAXQNO010000011">
    <property type="protein sequence ID" value="KAK4788584.1"/>
    <property type="molecule type" value="Genomic_DNA"/>
</dbReference>
<dbReference type="Pfam" id="PF08268">
    <property type="entry name" value="FBA_3"/>
    <property type="match status" value="1"/>
</dbReference>
<comment type="caution">
    <text evidence="2">The sequence shown here is derived from an EMBL/GenBank/DDBJ whole genome shotgun (WGS) entry which is preliminary data.</text>
</comment>
<organism evidence="2 3">
    <name type="scientific">Trapa natans</name>
    <name type="common">Water chestnut</name>
    <dbReference type="NCBI Taxonomy" id="22666"/>
    <lineage>
        <taxon>Eukaryota</taxon>
        <taxon>Viridiplantae</taxon>
        <taxon>Streptophyta</taxon>
        <taxon>Embryophyta</taxon>
        <taxon>Tracheophyta</taxon>
        <taxon>Spermatophyta</taxon>
        <taxon>Magnoliopsida</taxon>
        <taxon>eudicotyledons</taxon>
        <taxon>Gunneridae</taxon>
        <taxon>Pentapetalae</taxon>
        <taxon>rosids</taxon>
        <taxon>malvids</taxon>
        <taxon>Myrtales</taxon>
        <taxon>Lythraceae</taxon>
        <taxon>Trapa</taxon>
    </lineage>
</organism>
<evidence type="ECO:0000313" key="2">
    <source>
        <dbReference type="EMBL" id="KAK4788584.1"/>
    </source>
</evidence>
<keyword evidence="3" id="KW-1185">Reference proteome</keyword>
<dbReference type="InterPro" id="IPR050796">
    <property type="entry name" value="SCF_F-box_component"/>
</dbReference>
<dbReference type="InterPro" id="IPR001810">
    <property type="entry name" value="F-box_dom"/>
</dbReference>
<dbReference type="SUPFAM" id="SSF81383">
    <property type="entry name" value="F-box domain"/>
    <property type="match status" value="1"/>
</dbReference>
<dbReference type="InterPro" id="IPR036047">
    <property type="entry name" value="F-box-like_dom_sf"/>
</dbReference>
<dbReference type="Gene3D" id="1.20.1280.50">
    <property type="match status" value="1"/>
</dbReference>
<dbReference type="NCBIfam" id="TIGR01640">
    <property type="entry name" value="F_box_assoc_1"/>
    <property type="match status" value="1"/>
</dbReference>
<reference evidence="2 3" key="1">
    <citation type="journal article" date="2023" name="Hortic Res">
        <title>Pangenome of water caltrop reveals structural variations and asymmetric subgenome divergence after allopolyploidization.</title>
        <authorList>
            <person name="Zhang X."/>
            <person name="Chen Y."/>
            <person name="Wang L."/>
            <person name="Yuan Y."/>
            <person name="Fang M."/>
            <person name="Shi L."/>
            <person name="Lu R."/>
            <person name="Comes H.P."/>
            <person name="Ma Y."/>
            <person name="Chen Y."/>
            <person name="Huang G."/>
            <person name="Zhou Y."/>
            <person name="Zheng Z."/>
            <person name="Qiu Y."/>
        </authorList>
    </citation>
    <scope>NUCLEOTIDE SEQUENCE [LARGE SCALE GENOMIC DNA]</scope>
    <source>
        <strain evidence="2">F231</strain>
    </source>
</reference>
<dbReference type="SMART" id="SM00256">
    <property type="entry name" value="FBOX"/>
    <property type="match status" value="1"/>
</dbReference>
<proteinExistence type="predicted"/>
<dbReference type="CDD" id="cd22157">
    <property type="entry name" value="F-box_AtFBW1-like"/>
    <property type="match status" value="1"/>
</dbReference>
<evidence type="ECO:0000313" key="3">
    <source>
        <dbReference type="Proteomes" id="UP001346149"/>
    </source>
</evidence>
<protein>
    <recommendedName>
        <fullName evidence="1">F-box domain-containing protein</fullName>
    </recommendedName>
</protein>
<dbReference type="Proteomes" id="UP001346149">
    <property type="component" value="Unassembled WGS sequence"/>
</dbReference>
<dbReference type="InterPro" id="IPR013187">
    <property type="entry name" value="F-box-assoc_dom_typ3"/>
</dbReference>
<sequence>MSSEPFPEEIMILILVRLPARSLLRFRSVSRSWNSLITSKSFITFHLHHSLEVRNPLIHLYNYNHFSSAFRRKLYGFYRDDGGTLTKDQELEFPIENEPYNYSAACNGLLCFSYISESRLILALWNPSIRKCYRFRCPTWPITTTSPCDVGIGYDSLTNEYKVLTLANPLWLGRGLPILFDVMVYVLGIDKWRRVNTHVPLSAMFLFGFPTFVHGCIHWIGYRWNQYAIVAFDVHVEAFLEIGLPSEIVQASGYALIAHGESLCLLDNRYDRAPGAVPIWVMKQYGVKQSWFKQFNIEMHGYYFRVLGFWQHDNILLENNRREVVSYDPKVQSTKLVLASEEGMHLVPKYDLAIPYMECLVLLKGSDGLESHVDGSSSNI</sequence>
<dbReference type="PANTHER" id="PTHR31672:SF13">
    <property type="entry name" value="F-BOX PROTEIN CPR30-LIKE"/>
    <property type="match status" value="1"/>
</dbReference>
<dbReference type="PANTHER" id="PTHR31672">
    <property type="entry name" value="BNACNNG10540D PROTEIN"/>
    <property type="match status" value="1"/>
</dbReference>
<evidence type="ECO:0000259" key="1">
    <source>
        <dbReference type="PROSITE" id="PS50181"/>
    </source>
</evidence>
<dbReference type="PROSITE" id="PS50181">
    <property type="entry name" value="FBOX"/>
    <property type="match status" value="1"/>
</dbReference>
<dbReference type="Pfam" id="PF00646">
    <property type="entry name" value="F-box"/>
    <property type="match status" value="1"/>
</dbReference>
<accession>A0AAN7R1B8</accession>
<feature type="domain" description="F-box" evidence="1">
    <location>
        <begin position="1"/>
        <end position="45"/>
    </location>
</feature>